<evidence type="ECO:0000313" key="2">
    <source>
        <dbReference type="Proteomes" id="UP000604046"/>
    </source>
</evidence>
<evidence type="ECO:0000313" key="1">
    <source>
        <dbReference type="EMBL" id="CAE7037891.1"/>
    </source>
</evidence>
<comment type="caution">
    <text evidence="1">The sequence shown here is derived from an EMBL/GenBank/DDBJ whole genome shotgun (WGS) entry which is preliminary data.</text>
</comment>
<dbReference type="EMBL" id="CAJNDS010000280">
    <property type="protein sequence ID" value="CAE7037891.1"/>
    <property type="molecule type" value="Genomic_DNA"/>
</dbReference>
<proteinExistence type="predicted"/>
<name>A0A812IGJ5_9DINO</name>
<gene>
    <name evidence="1" type="primary">Rbm17</name>
    <name evidence="1" type="ORF">SNAT2548_LOCUS4542</name>
</gene>
<reference evidence="1" key="1">
    <citation type="submission" date="2021-02" db="EMBL/GenBank/DDBJ databases">
        <authorList>
            <person name="Dougan E. K."/>
            <person name="Rhodes N."/>
            <person name="Thang M."/>
            <person name="Chan C."/>
        </authorList>
    </citation>
    <scope>NUCLEOTIDE SEQUENCE</scope>
</reference>
<dbReference type="AlphaFoldDB" id="A0A812IGJ5"/>
<dbReference type="OrthoDB" id="411303at2759"/>
<organism evidence="1 2">
    <name type="scientific">Symbiodinium natans</name>
    <dbReference type="NCBI Taxonomy" id="878477"/>
    <lineage>
        <taxon>Eukaryota</taxon>
        <taxon>Sar</taxon>
        <taxon>Alveolata</taxon>
        <taxon>Dinophyceae</taxon>
        <taxon>Suessiales</taxon>
        <taxon>Symbiodiniaceae</taxon>
        <taxon>Symbiodinium</taxon>
    </lineage>
</organism>
<dbReference type="Proteomes" id="UP000604046">
    <property type="component" value="Unassembled WGS sequence"/>
</dbReference>
<sequence>MLFSGQGIFSRHCWRWFRRGIGERGWDEEVQFHRPWLCRLQADPAEVAELVELLHAGSWRSCNVNDCLAECVAVGCSCSRSINPTARDSFLRMAADHIRKSCVGVEEVSYASLGSGLLRFDFCLLELLLADGVPISAVHLVDSQYEPDAKGYLRHRVALAQFASWFAGRGVDVYAHHALERYAFEARRAAALPIAVVQVDCTELTAVFEKEVKPMLEEVLQYGGLYCTLTSREGASGAGSLGSTNAWAEFWRLHPDTGRMKLESLTCFRPGDQSGTPVDVNEPLPRAVDH</sequence>
<keyword evidence="2" id="KW-1185">Reference proteome</keyword>
<protein>
    <submittedName>
        <fullName evidence="1">Rbm17 protein</fullName>
    </submittedName>
</protein>
<accession>A0A812IGJ5</accession>